<dbReference type="InterPro" id="IPR000182">
    <property type="entry name" value="GNAT_dom"/>
</dbReference>
<name>A0A8J3QI71_9ACTN</name>
<organism evidence="4 5">
    <name type="scientific">Rhizocola hellebori</name>
    <dbReference type="NCBI Taxonomy" id="1392758"/>
    <lineage>
        <taxon>Bacteria</taxon>
        <taxon>Bacillati</taxon>
        <taxon>Actinomycetota</taxon>
        <taxon>Actinomycetes</taxon>
        <taxon>Micromonosporales</taxon>
        <taxon>Micromonosporaceae</taxon>
        <taxon>Rhizocola</taxon>
    </lineage>
</organism>
<dbReference type="InterPro" id="IPR016181">
    <property type="entry name" value="Acyl_CoA_acyltransferase"/>
</dbReference>
<evidence type="ECO:0000313" key="5">
    <source>
        <dbReference type="Proteomes" id="UP000612899"/>
    </source>
</evidence>
<dbReference type="Gene3D" id="3.40.630.30">
    <property type="match status" value="1"/>
</dbReference>
<reference evidence="4" key="1">
    <citation type="submission" date="2021-01" db="EMBL/GenBank/DDBJ databases">
        <title>Whole genome shotgun sequence of Rhizocola hellebori NBRC 109834.</title>
        <authorList>
            <person name="Komaki H."/>
            <person name="Tamura T."/>
        </authorList>
    </citation>
    <scope>NUCLEOTIDE SEQUENCE</scope>
    <source>
        <strain evidence="4">NBRC 109834</strain>
    </source>
</reference>
<protein>
    <recommendedName>
        <fullName evidence="3">N-acetyltransferase domain-containing protein</fullName>
    </recommendedName>
</protein>
<dbReference type="SUPFAM" id="SSF55729">
    <property type="entry name" value="Acyl-CoA N-acyltransferases (Nat)"/>
    <property type="match status" value="1"/>
</dbReference>
<dbReference type="Proteomes" id="UP000612899">
    <property type="component" value="Unassembled WGS sequence"/>
</dbReference>
<dbReference type="GO" id="GO:0016747">
    <property type="term" value="F:acyltransferase activity, transferring groups other than amino-acyl groups"/>
    <property type="evidence" value="ECO:0007669"/>
    <property type="project" value="InterPro"/>
</dbReference>
<dbReference type="InterPro" id="IPR050832">
    <property type="entry name" value="Bact_Acetyltransf"/>
</dbReference>
<comment type="caution">
    <text evidence="4">The sequence shown here is derived from an EMBL/GenBank/DDBJ whole genome shotgun (WGS) entry which is preliminary data.</text>
</comment>
<dbReference type="PANTHER" id="PTHR43877">
    <property type="entry name" value="AMINOALKYLPHOSPHONATE N-ACETYLTRANSFERASE-RELATED-RELATED"/>
    <property type="match status" value="1"/>
</dbReference>
<keyword evidence="5" id="KW-1185">Reference proteome</keyword>
<dbReference type="AlphaFoldDB" id="A0A8J3QI71"/>
<keyword evidence="2" id="KW-0012">Acyltransferase</keyword>
<dbReference type="CDD" id="cd04301">
    <property type="entry name" value="NAT_SF"/>
    <property type="match status" value="1"/>
</dbReference>
<dbReference type="Pfam" id="PF00583">
    <property type="entry name" value="Acetyltransf_1"/>
    <property type="match status" value="1"/>
</dbReference>
<evidence type="ECO:0000259" key="3">
    <source>
        <dbReference type="PROSITE" id="PS51186"/>
    </source>
</evidence>
<sequence>MVSELRIEPVNGDQMILDWQHVHNAIIPNDPLSLADIGERLRRNRLEVAYLAETLVGCTTVRPPSGDTAAATVIVRVLAEHRRRGLGSQLYVRALAQARALGTDEIETIVWASNVDGLRFAEALGFVEVSRYLPPDEEVPYLTLRLTDRG</sequence>
<evidence type="ECO:0000313" key="4">
    <source>
        <dbReference type="EMBL" id="GIH10189.1"/>
    </source>
</evidence>
<dbReference type="EMBL" id="BONY01000086">
    <property type="protein sequence ID" value="GIH10189.1"/>
    <property type="molecule type" value="Genomic_DNA"/>
</dbReference>
<accession>A0A8J3QI71</accession>
<proteinExistence type="predicted"/>
<evidence type="ECO:0000256" key="1">
    <source>
        <dbReference type="ARBA" id="ARBA00022679"/>
    </source>
</evidence>
<keyword evidence="1" id="KW-0808">Transferase</keyword>
<gene>
    <name evidence="4" type="ORF">Rhe02_82560</name>
</gene>
<dbReference type="PROSITE" id="PS51186">
    <property type="entry name" value="GNAT"/>
    <property type="match status" value="1"/>
</dbReference>
<evidence type="ECO:0000256" key="2">
    <source>
        <dbReference type="ARBA" id="ARBA00023315"/>
    </source>
</evidence>
<feature type="domain" description="N-acetyltransferase" evidence="3">
    <location>
        <begin position="5"/>
        <end position="147"/>
    </location>
</feature>